<name>A0A928ZT39_LEPEC</name>
<dbReference type="InterPro" id="IPR015927">
    <property type="entry name" value="Peptidase_S24_S26A/B/C"/>
</dbReference>
<dbReference type="AlphaFoldDB" id="A0A928ZT39"/>
<proteinExistence type="predicted"/>
<dbReference type="Gene3D" id="2.10.109.10">
    <property type="entry name" value="Umud Fragment, subunit A"/>
    <property type="match status" value="1"/>
</dbReference>
<accession>A0A928ZT39</accession>
<evidence type="ECO:0000313" key="2">
    <source>
        <dbReference type="EMBL" id="MBE9066326.1"/>
    </source>
</evidence>
<dbReference type="EMBL" id="JADEXP010000037">
    <property type="protein sequence ID" value="MBE9066326.1"/>
    <property type="molecule type" value="Genomic_DNA"/>
</dbReference>
<dbReference type="Proteomes" id="UP000615026">
    <property type="component" value="Unassembled WGS sequence"/>
</dbReference>
<dbReference type="CDD" id="cd06462">
    <property type="entry name" value="Peptidase_S24_S26"/>
    <property type="match status" value="1"/>
</dbReference>
<dbReference type="Pfam" id="PF00717">
    <property type="entry name" value="Peptidase_S24"/>
    <property type="match status" value="1"/>
</dbReference>
<evidence type="ECO:0000313" key="3">
    <source>
        <dbReference type="Proteomes" id="UP000615026"/>
    </source>
</evidence>
<comment type="caution">
    <text evidence="2">The sequence shown here is derived from an EMBL/GenBank/DDBJ whole genome shotgun (WGS) entry which is preliminary data.</text>
</comment>
<gene>
    <name evidence="2" type="ORF">IQ260_06640</name>
</gene>
<dbReference type="RefSeq" id="WP_193992002.1">
    <property type="nucleotide sequence ID" value="NZ_JADEXP010000037.1"/>
</dbReference>
<keyword evidence="3" id="KW-1185">Reference proteome</keyword>
<reference evidence="2" key="1">
    <citation type="submission" date="2020-10" db="EMBL/GenBank/DDBJ databases">
        <authorList>
            <person name="Castelo-Branco R."/>
            <person name="Eusebio N."/>
            <person name="Adriana R."/>
            <person name="Vieira A."/>
            <person name="Brugerolle De Fraissinette N."/>
            <person name="Rezende De Castro R."/>
            <person name="Schneider M.P."/>
            <person name="Vasconcelos V."/>
            <person name="Leao P.N."/>
        </authorList>
    </citation>
    <scope>NUCLEOTIDE SEQUENCE</scope>
    <source>
        <strain evidence="2">LEGE 11479</strain>
    </source>
</reference>
<evidence type="ECO:0000259" key="1">
    <source>
        <dbReference type="Pfam" id="PF00717"/>
    </source>
</evidence>
<organism evidence="2 3">
    <name type="scientific">Leptolyngbya cf. ectocarpi LEGE 11479</name>
    <dbReference type="NCBI Taxonomy" id="1828722"/>
    <lineage>
        <taxon>Bacteria</taxon>
        <taxon>Bacillati</taxon>
        <taxon>Cyanobacteriota</taxon>
        <taxon>Cyanophyceae</taxon>
        <taxon>Leptolyngbyales</taxon>
        <taxon>Leptolyngbyaceae</taxon>
        <taxon>Leptolyngbya group</taxon>
        <taxon>Leptolyngbya</taxon>
    </lineage>
</organism>
<feature type="domain" description="Peptidase S24/S26A/S26B/S26C" evidence="1">
    <location>
        <begin position="34"/>
        <end position="122"/>
    </location>
</feature>
<protein>
    <submittedName>
        <fullName evidence="2">S24/S26 family peptidase</fullName>
    </submittedName>
</protein>
<sequence length="131" mass="14669">MVNQRMMSTAKALPQARWQEYGQWLLGQRRRFLVRENSMVPTLMPGDTVLAEMGVQVQVGDIAIARPPTTAATSSERLLIKRVSEIFYDGGIYLISDNTEEPGVRDSRHFGIISTHRILGRVTSRLASAPK</sequence>
<dbReference type="SUPFAM" id="SSF51306">
    <property type="entry name" value="LexA/Signal peptidase"/>
    <property type="match status" value="1"/>
</dbReference>
<dbReference type="InterPro" id="IPR036286">
    <property type="entry name" value="LexA/Signal_pep-like_sf"/>
</dbReference>